<dbReference type="SUPFAM" id="SSF57701">
    <property type="entry name" value="Zn2/Cys6 DNA-binding domain"/>
    <property type="match status" value="1"/>
</dbReference>
<dbReference type="GO" id="GO:0003677">
    <property type="term" value="F:DNA binding"/>
    <property type="evidence" value="ECO:0007669"/>
    <property type="project" value="UniProtKB-KW"/>
</dbReference>
<evidence type="ECO:0000256" key="4">
    <source>
        <dbReference type="ARBA" id="ARBA00023125"/>
    </source>
</evidence>
<dbReference type="PANTHER" id="PTHR36206:SF12">
    <property type="entry name" value="ASPERCRYPTIN BIOSYNTHESIS CLUSTER-SPECIFIC TRANSCRIPTION REGULATOR ATNN-RELATED"/>
    <property type="match status" value="1"/>
</dbReference>
<accession>A0AAJ0DS29</accession>
<evidence type="ECO:0000256" key="3">
    <source>
        <dbReference type="ARBA" id="ARBA00023015"/>
    </source>
</evidence>
<dbReference type="Gene3D" id="4.10.240.10">
    <property type="entry name" value="Zn(2)-C6 fungal-type DNA-binding domain"/>
    <property type="match status" value="1"/>
</dbReference>
<dbReference type="CDD" id="cd00067">
    <property type="entry name" value="GAL4"/>
    <property type="match status" value="1"/>
</dbReference>
<evidence type="ECO:0000259" key="8">
    <source>
        <dbReference type="PROSITE" id="PS50048"/>
    </source>
</evidence>
<evidence type="ECO:0000256" key="7">
    <source>
        <dbReference type="SAM" id="MobiDB-lite"/>
    </source>
</evidence>
<organism evidence="9 10">
    <name type="scientific">Extremus antarcticus</name>
    <dbReference type="NCBI Taxonomy" id="702011"/>
    <lineage>
        <taxon>Eukaryota</taxon>
        <taxon>Fungi</taxon>
        <taxon>Dikarya</taxon>
        <taxon>Ascomycota</taxon>
        <taxon>Pezizomycotina</taxon>
        <taxon>Dothideomycetes</taxon>
        <taxon>Dothideomycetidae</taxon>
        <taxon>Mycosphaerellales</taxon>
        <taxon>Extremaceae</taxon>
        <taxon>Extremus</taxon>
    </lineage>
</organism>
<dbReference type="PANTHER" id="PTHR36206">
    <property type="entry name" value="ASPERCRYPTIN BIOSYNTHESIS CLUSTER-SPECIFIC TRANSCRIPTION REGULATOR ATNN-RELATED"/>
    <property type="match status" value="1"/>
</dbReference>
<evidence type="ECO:0000256" key="5">
    <source>
        <dbReference type="ARBA" id="ARBA00023163"/>
    </source>
</evidence>
<dbReference type="AlphaFoldDB" id="A0AAJ0DS29"/>
<dbReference type="Pfam" id="PF11951">
    <property type="entry name" value="Fungal_trans_2"/>
    <property type="match status" value="1"/>
</dbReference>
<evidence type="ECO:0000256" key="1">
    <source>
        <dbReference type="ARBA" id="ARBA00022723"/>
    </source>
</evidence>
<evidence type="ECO:0000313" key="10">
    <source>
        <dbReference type="Proteomes" id="UP001271007"/>
    </source>
</evidence>
<dbReference type="InterPro" id="IPR036864">
    <property type="entry name" value="Zn2-C6_fun-type_DNA-bd_sf"/>
</dbReference>
<keyword evidence="4" id="KW-0238">DNA-binding</keyword>
<dbReference type="SMART" id="SM00066">
    <property type="entry name" value="GAL4"/>
    <property type="match status" value="1"/>
</dbReference>
<evidence type="ECO:0000313" key="9">
    <source>
        <dbReference type="EMBL" id="KAK3055191.1"/>
    </source>
</evidence>
<dbReference type="InterPro" id="IPR052360">
    <property type="entry name" value="Transcr_Regulatory_Proteins"/>
</dbReference>
<dbReference type="PROSITE" id="PS50048">
    <property type="entry name" value="ZN2_CY6_FUNGAL_2"/>
    <property type="match status" value="1"/>
</dbReference>
<sequence length="509" mass="57507">MSATGGVKRVKSGCITCRIRRVKCDEETPECRRCLSTGRKCDGYSTLPFSRRDLQEASLSASRQKSPNGSPESEGLIPRLVTDPAFSDLLEKRYFQFFRQRTVASTNAIVSCRFWDRVVLQSSHSEPAIKHAVLALSSLHQLSSLPPDHETSAQHRQYAEKQHNKALEAARALIASSRPEDVDRVLIACIIFIIFENVRGEFQAASMHMDSGRAIVAQNLQRLQSSARRKDLLEIERALARVDLPAICFSDSTSPYRYTIVDFHRTRPILTPDFFQDINEAQDALIDLLRWLLVIGNHIDIVEMDGDLLTLARYQAEKIRCGAIIDLWHTYFEDVVRKMDASQSLTVLNMKLWYACAKILVQVEGFGAETRYDAFMHRWKEMVQYGEQLAQALAAPAQSTSFSFDFGYVIPVYLVGTRCRDPLLRRRAIQILRAYPRQEGVWESTAAAAVAAQWVAAEEAGLEVSCAADIPEHRRIRFISTQVDVDNKSASILLSARSPETPQRVTAHW</sequence>
<gene>
    <name evidence="9" type="ORF">LTR09_003744</name>
</gene>
<keyword evidence="6" id="KW-0539">Nucleus</keyword>
<dbReference type="GO" id="GO:0008270">
    <property type="term" value="F:zinc ion binding"/>
    <property type="evidence" value="ECO:0007669"/>
    <property type="project" value="InterPro"/>
</dbReference>
<evidence type="ECO:0000256" key="6">
    <source>
        <dbReference type="ARBA" id="ARBA00023242"/>
    </source>
</evidence>
<protein>
    <recommendedName>
        <fullName evidence="8">Zn(2)-C6 fungal-type domain-containing protein</fullName>
    </recommendedName>
</protein>
<dbReference type="GO" id="GO:0000981">
    <property type="term" value="F:DNA-binding transcription factor activity, RNA polymerase II-specific"/>
    <property type="evidence" value="ECO:0007669"/>
    <property type="project" value="InterPro"/>
</dbReference>
<feature type="region of interest" description="Disordered" evidence="7">
    <location>
        <begin position="57"/>
        <end position="77"/>
    </location>
</feature>
<evidence type="ECO:0000256" key="2">
    <source>
        <dbReference type="ARBA" id="ARBA00022833"/>
    </source>
</evidence>
<dbReference type="InterPro" id="IPR001138">
    <property type="entry name" value="Zn2Cys6_DnaBD"/>
</dbReference>
<proteinExistence type="predicted"/>
<comment type="caution">
    <text evidence="9">The sequence shown here is derived from an EMBL/GenBank/DDBJ whole genome shotgun (WGS) entry which is preliminary data.</text>
</comment>
<keyword evidence="2" id="KW-0862">Zinc</keyword>
<keyword evidence="5" id="KW-0804">Transcription</keyword>
<dbReference type="Pfam" id="PF00172">
    <property type="entry name" value="Zn_clus"/>
    <property type="match status" value="1"/>
</dbReference>
<keyword evidence="10" id="KW-1185">Reference proteome</keyword>
<keyword evidence="3" id="KW-0805">Transcription regulation</keyword>
<feature type="compositionally biased region" description="Polar residues" evidence="7">
    <location>
        <begin position="57"/>
        <end position="71"/>
    </location>
</feature>
<keyword evidence="1" id="KW-0479">Metal-binding</keyword>
<dbReference type="EMBL" id="JAWDJX010000009">
    <property type="protein sequence ID" value="KAK3055191.1"/>
    <property type="molecule type" value="Genomic_DNA"/>
</dbReference>
<feature type="domain" description="Zn(2)-C6 fungal-type" evidence="8">
    <location>
        <begin position="13"/>
        <end position="41"/>
    </location>
</feature>
<dbReference type="PROSITE" id="PS00463">
    <property type="entry name" value="ZN2_CY6_FUNGAL_1"/>
    <property type="match status" value="1"/>
</dbReference>
<reference evidence="9" key="1">
    <citation type="submission" date="2023-04" db="EMBL/GenBank/DDBJ databases">
        <title>Black Yeasts Isolated from many extreme environments.</title>
        <authorList>
            <person name="Coleine C."/>
            <person name="Stajich J.E."/>
            <person name="Selbmann L."/>
        </authorList>
    </citation>
    <scope>NUCLEOTIDE SEQUENCE</scope>
    <source>
        <strain evidence="9">CCFEE 5312</strain>
    </source>
</reference>
<name>A0AAJ0DS29_9PEZI</name>
<dbReference type="InterPro" id="IPR021858">
    <property type="entry name" value="Fun_TF"/>
</dbReference>
<dbReference type="Proteomes" id="UP001271007">
    <property type="component" value="Unassembled WGS sequence"/>
</dbReference>